<name>A0ABW7XLZ1_9MICO</name>
<evidence type="ECO:0000313" key="1">
    <source>
        <dbReference type="EMBL" id="MFI2488522.1"/>
    </source>
</evidence>
<reference evidence="1 2" key="1">
    <citation type="submission" date="2024-10" db="EMBL/GenBank/DDBJ databases">
        <title>The Natural Products Discovery Center: Release of the First 8490 Sequenced Strains for Exploring Actinobacteria Biosynthetic Diversity.</title>
        <authorList>
            <person name="Kalkreuter E."/>
            <person name="Kautsar S.A."/>
            <person name="Yang D."/>
            <person name="Bader C.D."/>
            <person name="Teijaro C.N."/>
            <person name="Fluegel L."/>
            <person name="Davis C.M."/>
            <person name="Simpson J.R."/>
            <person name="Lauterbach L."/>
            <person name="Steele A.D."/>
            <person name="Gui C."/>
            <person name="Meng S."/>
            <person name="Li G."/>
            <person name="Viehrig K."/>
            <person name="Ye F."/>
            <person name="Su P."/>
            <person name="Kiefer A.F."/>
            <person name="Nichols A."/>
            <person name="Cepeda A.J."/>
            <person name="Yan W."/>
            <person name="Fan B."/>
            <person name="Jiang Y."/>
            <person name="Adhikari A."/>
            <person name="Zheng C.-J."/>
            <person name="Schuster L."/>
            <person name="Cowan T.M."/>
            <person name="Smanski M.J."/>
            <person name="Chevrette M.G."/>
            <person name="De Carvalho L.P.S."/>
            <person name="Shen B."/>
        </authorList>
    </citation>
    <scope>NUCLEOTIDE SEQUENCE [LARGE SCALE GENOMIC DNA]</scope>
    <source>
        <strain evidence="1 2">NPDC019481</strain>
    </source>
</reference>
<dbReference type="EMBL" id="JBIRYI010000010">
    <property type="protein sequence ID" value="MFI2488522.1"/>
    <property type="molecule type" value="Genomic_DNA"/>
</dbReference>
<gene>
    <name evidence="1" type="ORF">ACH47X_16550</name>
</gene>
<proteinExistence type="predicted"/>
<keyword evidence="2" id="KW-1185">Reference proteome</keyword>
<organism evidence="1 2">
    <name type="scientific">Promicromonospora kroppenstedtii</name>
    <dbReference type="NCBI Taxonomy" id="440482"/>
    <lineage>
        <taxon>Bacteria</taxon>
        <taxon>Bacillati</taxon>
        <taxon>Actinomycetota</taxon>
        <taxon>Actinomycetes</taxon>
        <taxon>Micrococcales</taxon>
        <taxon>Promicromonosporaceae</taxon>
        <taxon>Promicromonospora</taxon>
    </lineage>
</organism>
<accession>A0ABW7XLZ1</accession>
<dbReference type="RefSeq" id="WP_397405668.1">
    <property type="nucleotide sequence ID" value="NZ_JBIRYI010000010.1"/>
</dbReference>
<dbReference type="Proteomes" id="UP001611580">
    <property type="component" value="Unassembled WGS sequence"/>
</dbReference>
<protein>
    <submittedName>
        <fullName evidence="1">Uncharacterized protein</fullName>
    </submittedName>
</protein>
<evidence type="ECO:0000313" key="2">
    <source>
        <dbReference type="Proteomes" id="UP001611580"/>
    </source>
</evidence>
<comment type="caution">
    <text evidence="1">The sequence shown here is derived from an EMBL/GenBank/DDBJ whole genome shotgun (WGS) entry which is preliminary data.</text>
</comment>
<sequence length="122" mass="13571">MTTSRPTDIGHVRAGVATNEATASHNRYCNEEDADRLAFAMRVATEAVRTVGSDNIEIVTFTRDRICLQPTDLRQGERIARALGCDMPLDDRMFTPGHTLWTGVVDGLEVQVRSVLRQVVTR</sequence>